<comment type="caution">
    <text evidence="1">The sequence shown here is derived from an EMBL/GenBank/DDBJ whole genome shotgun (WGS) entry which is preliminary data.</text>
</comment>
<dbReference type="AlphaFoldDB" id="A0A8J7PDP1"/>
<accession>A0A8J7PDP1</accession>
<dbReference type="Proteomes" id="UP000664277">
    <property type="component" value="Unassembled WGS sequence"/>
</dbReference>
<dbReference type="EMBL" id="JAFLCK010000003">
    <property type="protein sequence ID" value="MBN8659322.1"/>
    <property type="molecule type" value="Genomic_DNA"/>
</dbReference>
<evidence type="ECO:0000313" key="2">
    <source>
        <dbReference type="Proteomes" id="UP000664277"/>
    </source>
</evidence>
<protein>
    <submittedName>
        <fullName evidence="1">Uncharacterized protein</fullName>
    </submittedName>
</protein>
<proteinExistence type="predicted"/>
<name>A0A8J7PDP1_9BACT</name>
<organism evidence="1 2">
    <name type="scientific">Candidatus Obscuribacter phosphatis</name>
    <dbReference type="NCBI Taxonomy" id="1906157"/>
    <lineage>
        <taxon>Bacteria</taxon>
        <taxon>Bacillati</taxon>
        <taxon>Candidatus Melainabacteria</taxon>
        <taxon>Candidatus Obscuribacterales</taxon>
        <taxon>Candidatus Obscuribacteraceae</taxon>
        <taxon>Candidatus Obscuribacter</taxon>
    </lineage>
</organism>
<evidence type="ECO:0000313" key="1">
    <source>
        <dbReference type="EMBL" id="MBN8659322.1"/>
    </source>
</evidence>
<sequence length="154" mass="17621">MPDNFNAHHKAMQLEEMAKELIANPDDKGAAFKKFSEEAHALINDPKKMKAVAVELEKIEDDLFTPLPNAEIERDKDGNVTDIRFKKSFWDRESDDLVRLHTNVAYSSLYGVRTPEERARDHESNIEIDPWRAFQVFQHGDAGYYLPMGGIGTD</sequence>
<reference evidence="1" key="1">
    <citation type="submission" date="2021-02" db="EMBL/GenBank/DDBJ databases">
        <title>Genome-Resolved Metagenomics of a Microbial Community Performing Photosynthetic Biological Nutrient Removal.</title>
        <authorList>
            <person name="Mcdaniel E.A."/>
        </authorList>
    </citation>
    <scope>NUCLEOTIDE SEQUENCE</scope>
    <source>
        <strain evidence="1">UWPOB_OBS1</strain>
    </source>
</reference>
<gene>
    <name evidence="1" type="ORF">J0M35_03090</name>
</gene>